<keyword evidence="1" id="KW-0472">Membrane</keyword>
<feature type="transmembrane region" description="Helical" evidence="1">
    <location>
        <begin position="170"/>
        <end position="186"/>
    </location>
</feature>
<keyword evidence="1" id="KW-0812">Transmembrane</keyword>
<dbReference type="EMBL" id="JAUSTY010000007">
    <property type="protein sequence ID" value="MDQ0166242.1"/>
    <property type="molecule type" value="Genomic_DNA"/>
</dbReference>
<keyword evidence="1" id="KW-1133">Transmembrane helix</keyword>
<organism evidence="2 3">
    <name type="scientific">Caldalkalibacillus horti</name>
    <dbReference type="NCBI Taxonomy" id="77523"/>
    <lineage>
        <taxon>Bacteria</taxon>
        <taxon>Bacillati</taxon>
        <taxon>Bacillota</taxon>
        <taxon>Bacilli</taxon>
        <taxon>Bacillales</taxon>
        <taxon>Bacillaceae</taxon>
        <taxon>Caldalkalibacillus</taxon>
    </lineage>
</organism>
<sequence length="237" mass="26113">MSSFQGTLRLIYEDSRWFIGKLLFLYITLPLAVAQLTIGILFDLTDATAVIVGPAFFFIPFYAAVGYKGILPIAVSLGSTRTQFLKAFYGVALVATTAFMIVLNLLQLIIITLYDSGISSMKPFHLGVLFVSEYNFISYLWIDLMVGFFMFGAMFLIYTIIYLVGVSKSLMILMGIFIAGLFAYYSGSLQAPLDWIVSLNISAMTYLTLLGGIGLAALVVAYPIMKNASLQPKAKKE</sequence>
<dbReference type="Proteomes" id="UP001235840">
    <property type="component" value="Unassembled WGS sequence"/>
</dbReference>
<accession>A0ABT9VZ40</accession>
<evidence type="ECO:0000256" key="1">
    <source>
        <dbReference type="SAM" id="Phobius"/>
    </source>
</evidence>
<feature type="transmembrane region" description="Helical" evidence="1">
    <location>
        <begin position="206"/>
        <end position="225"/>
    </location>
</feature>
<proteinExistence type="predicted"/>
<feature type="transmembrane region" description="Helical" evidence="1">
    <location>
        <begin position="134"/>
        <end position="158"/>
    </location>
</feature>
<comment type="caution">
    <text evidence="2">The sequence shown here is derived from an EMBL/GenBank/DDBJ whole genome shotgun (WGS) entry which is preliminary data.</text>
</comment>
<evidence type="ECO:0000313" key="3">
    <source>
        <dbReference type="Proteomes" id="UP001235840"/>
    </source>
</evidence>
<name>A0ABT9VZ40_9BACI</name>
<protein>
    <recommendedName>
        <fullName evidence="4">DUF4052 domain-containing protein</fullName>
    </recommendedName>
</protein>
<feature type="transmembrane region" description="Helical" evidence="1">
    <location>
        <begin position="88"/>
        <end position="114"/>
    </location>
</feature>
<keyword evidence="3" id="KW-1185">Reference proteome</keyword>
<feature type="transmembrane region" description="Helical" evidence="1">
    <location>
        <begin position="21"/>
        <end position="42"/>
    </location>
</feature>
<reference evidence="2 3" key="1">
    <citation type="submission" date="2023-07" db="EMBL/GenBank/DDBJ databases">
        <title>Genomic Encyclopedia of Type Strains, Phase IV (KMG-IV): sequencing the most valuable type-strain genomes for metagenomic binning, comparative biology and taxonomic classification.</title>
        <authorList>
            <person name="Goeker M."/>
        </authorList>
    </citation>
    <scope>NUCLEOTIDE SEQUENCE [LARGE SCALE GENOMIC DNA]</scope>
    <source>
        <strain evidence="2 3">DSM 12751</strain>
    </source>
</reference>
<evidence type="ECO:0000313" key="2">
    <source>
        <dbReference type="EMBL" id="MDQ0166242.1"/>
    </source>
</evidence>
<dbReference type="RefSeq" id="WP_307394282.1">
    <property type="nucleotide sequence ID" value="NZ_BAAADK010000048.1"/>
</dbReference>
<evidence type="ECO:0008006" key="4">
    <source>
        <dbReference type="Google" id="ProtNLM"/>
    </source>
</evidence>
<gene>
    <name evidence="2" type="ORF">J2S11_002143</name>
</gene>